<dbReference type="InterPro" id="IPR002686">
    <property type="entry name" value="Transposase_17"/>
</dbReference>
<dbReference type="GO" id="GO:0003677">
    <property type="term" value="F:DNA binding"/>
    <property type="evidence" value="ECO:0007669"/>
    <property type="project" value="InterPro"/>
</dbReference>
<reference evidence="2" key="1">
    <citation type="submission" date="2020-08" db="EMBL/GenBank/DDBJ databases">
        <title>Genomic insights into the carbon and energy metabolism of the first obligate autotrophic acetogenic bacterium Aceticella autotrophica gen. nov., sp. nov.</title>
        <authorList>
            <person name="Toshchakov S.V."/>
            <person name="Elcheninov A.G."/>
            <person name="Kublanov I.V."/>
            <person name="Frolov E.N."/>
            <person name="Lebedinsky A.V."/>
        </authorList>
    </citation>
    <scope>NUCLEOTIDE SEQUENCE</scope>
    <source>
        <strain evidence="2">3443-3Ac</strain>
    </source>
</reference>
<name>A0A975ATU2_9THEO</name>
<dbReference type="RefSeq" id="WP_284679236.1">
    <property type="nucleotide sequence ID" value="NZ_CP060096.1"/>
</dbReference>
<dbReference type="EMBL" id="CP060096">
    <property type="protein sequence ID" value="QSZ26561.1"/>
    <property type="molecule type" value="Genomic_DNA"/>
</dbReference>
<gene>
    <name evidence="2" type="ORF">ACETAC_06475</name>
</gene>
<keyword evidence="3" id="KW-1185">Reference proteome</keyword>
<dbReference type="AlphaFoldDB" id="A0A975ATU2"/>
<dbReference type="GO" id="GO:0006313">
    <property type="term" value="P:DNA transposition"/>
    <property type="evidence" value="ECO:0007669"/>
    <property type="project" value="InterPro"/>
</dbReference>
<sequence length="249" mass="29634">MGRQARQFSKTGLYHIVFRGICRQNIFEEDNDFIKMLKTIQELKQEMQFKIYAYCLMNNHVHLLLKEENTGDISLIMKRLLTKYAGWFNRKYSRSGALIANRYKSQPVEIDEYLSSLIRYIHQNPIRAKIVTHIDKYRWSSYPEYMNESIITDTGFILSTMDRKTFEIYHKQEEKGYYEVNDKIGKSDEYIRQRIIKLIDGKEPKEIGLLPKPERNKIIKQLKEEEGFSIRQIERATGISRGIISRCDK</sequence>
<dbReference type="Proteomes" id="UP000671913">
    <property type="component" value="Chromosome"/>
</dbReference>
<dbReference type="PANTHER" id="PTHR34322">
    <property type="entry name" value="TRANSPOSASE, Y1_TNP DOMAIN-CONTAINING"/>
    <property type="match status" value="1"/>
</dbReference>
<accession>A0A975ATU2</accession>
<protein>
    <submittedName>
        <fullName evidence="2">Transposase</fullName>
    </submittedName>
</protein>
<dbReference type="Gene3D" id="3.30.70.1290">
    <property type="entry name" value="Transposase IS200-like"/>
    <property type="match status" value="1"/>
</dbReference>
<dbReference type="Pfam" id="PF01797">
    <property type="entry name" value="Y1_Tnp"/>
    <property type="match status" value="1"/>
</dbReference>
<dbReference type="SMART" id="SM01321">
    <property type="entry name" value="Y1_Tnp"/>
    <property type="match status" value="1"/>
</dbReference>
<evidence type="ECO:0000313" key="2">
    <source>
        <dbReference type="EMBL" id="QSZ26561.1"/>
    </source>
</evidence>
<dbReference type="SUPFAM" id="SSF143422">
    <property type="entry name" value="Transposase IS200-like"/>
    <property type="match status" value="1"/>
</dbReference>
<dbReference type="InterPro" id="IPR036515">
    <property type="entry name" value="Transposase_17_sf"/>
</dbReference>
<feature type="domain" description="Transposase IS200-like" evidence="1">
    <location>
        <begin position="9"/>
        <end position="124"/>
    </location>
</feature>
<dbReference type="GO" id="GO:0004803">
    <property type="term" value="F:transposase activity"/>
    <property type="evidence" value="ECO:0007669"/>
    <property type="project" value="InterPro"/>
</dbReference>
<dbReference type="PANTHER" id="PTHR34322:SF2">
    <property type="entry name" value="TRANSPOSASE IS200-LIKE DOMAIN-CONTAINING PROTEIN"/>
    <property type="match status" value="1"/>
</dbReference>
<evidence type="ECO:0000313" key="3">
    <source>
        <dbReference type="Proteomes" id="UP000671913"/>
    </source>
</evidence>
<dbReference type="KEGG" id="aaut:ACETAC_06475"/>
<evidence type="ECO:0000259" key="1">
    <source>
        <dbReference type="SMART" id="SM01321"/>
    </source>
</evidence>
<proteinExistence type="predicted"/>
<organism evidence="2 3">
    <name type="scientific">Aceticella autotrophica</name>
    <dbReference type="NCBI Taxonomy" id="2755338"/>
    <lineage>
        <taxon>Bacteria</taxon>
        <taxon>Bacillati</taxon>
        <taxon>Bacillota</taxon>
        <taxon>Clostridia</taxon>
        <taxon>Thermoanaerobacterales</taxon>
        <taxon>Thermoanaerobacteraceae</taxon>
        <taxon>Aceticella</taxon>
    </lineage>
</organism>